<dbReference type="PANTHER" id="PTHR11533:SF294">
    <property type="entry name" value="THYROTROPIN-RELEASING HORMONE-DEGRADING ECTOENZYME"/>
    <property type="match status" value="1"/>
</dbReference>
<evidence type="ECO:0000256" key="1">
    <source>
        <dbReference type="ARBA" id="ARBA00001947"/>
    </source>
</evidence>
<dbReference type="GO" id="GO:0005737">
    <property type="term" value="C:cytoplasm"/>
    <property type="evidence" value="ECO:0007669"/>
    <property type="project" value="TreeGrafter"/>
</dbReference>
<keyword evidence="4" id="KW-0336">GPI-anchor</keyword>
<comment type="cofactor">
    <cofactor evidence="1">
        <name>Zn(2+)</name>
        <dbReference type="ChEBI" id="CHEBI:29105"/>
    </cofactor>
</comment>
<dbReference type="InterPro" id="IPR042097">
    <property type="entry name" value="Aminopeptidase_N-like_N_sf"/>
</dbReference>
<dbReference type="AlphaFoldDB" id="A0A6I9VU77"/>
<evidence type="ECO:0000256" key="3">
    <source>
        <dbReference type="ARBA" id="ARBA00010136"/>
    </source>
</evidence>
<keyword evidence="10" id="KW-0449">Lipoprotein</keyword>
<reference evidence="14" key="1">
    <citation type="submission" date="2025-08" db="UniProtKB">
        <authorList>
            <consortium name="RefSeq"/>
        </authorList>
    </citation>
    <scope>IDENTIFICATION</scope>
</reference>
<dbReference type="GO" id="GO:0070006">
    <property type="term" value="F:metalloaminopeptidase activity"/>
    <property type="evidence" value="ECO:0007669"/>
    <property type="project" value="TreeGrafter"/>
</dbReference>
<dbReference type="Pfam" id="PF01433">
    <property type="entry name" value="Peptidase_M1"/>
    <property type="match status" value="1"/>
</dbReference>
<keyword evidence="13" id="KW-1185">Reference proteome</keyword>
<dbReference type="PRINTS" id="PR00756">
    <property type="entry name" value="ALADIPTASE"/>
</dbReference>
<evidence type="ECO:0000256" key="9">
    <source>
        <dbReference type="ARBA" id="ARBA00023049"/>
    </source>
</evidence>
<organism evidence="13 14">
    <name type="scientific">Pogonomyrmex barbatus</name>
    <name type="common">red harvester ant</name>
    <dbReference type="NCBI Taxonomy" id="144034"/>
    <lineage>
        <taxon>Eukaryota</taxon>
        <taxon>Metazoa</taxon>
        <taxon>Ecdysozoa</taxon>
        <taxon>Arthropoda</taxon>
        <taxon>Hexapoda</taxon>
        <taxon>Insecta</taxon>
        <taxon>Pterygota</taxon>
        <taxon>Neoptera</taxon>
        <taxon>Endopterygota</taxon>
        <taxon>Hymenoptera</taxon>
        <taxon>Apocrita</taxon>
        <taxon>Aculeata</taxon>
        <taxon>Formicoidea</taxon>
        <taxon>Formicidae</taxon>
        <taxon>Myrmicinae</taxon>
        <taxon>Pogonomyrmex</taxon>
    </lineage>
</organism>
<feature type="non-terminal residue" evidence="14">
    <location>
        <position position="354"/>
    </location>
</feature>
<evidence type="ECO:0000259" key="11">
    <source>
        <dbReference type="Pfam" id="PF01433"/>
    </source>
</evidence>
<dbReference type="InterPro" id="IPR027268">
    <property type="entry name" value="Peptidase_M4/M1_CTD_sf"/>
</dbReference>
<dbReference type="PANTHER" id="PTHR11533">
    <property type="entry name" value="PROTEASE M1 ZINC METALLOPROTEASE"/>
    <property type="match status" value="1"/>
</dbReference>
<dbReference type="OrthoDB" id="10031169at2759"/>
<keyword evidence="5" id="KW-0645">Protease</keyword>
<protein>
    <submittedName>
        <fullName evidence="14">Aminopeptidase M1-like</fullName>
    </submittedName>
</protein>
<dbReference type="Gene3D" id="2.60.40.1730">
    <property type="entry name" value="tricorn interacting facor f3 domain"/>
    <property type="match status" value="1"/>
</dbReference>
<dbReference type="RefSeq" id="XP_011630293.1">
    <property type="nucleotide sequence ID" value="XM_011631991.1"/>
</dbReference>
<evidence type="ECO:0000313" key="14">
    <source>
        <dbReference type="RefSeq" id="XP_011630293.1"/>
    </source>
</evidence>
<evidence type="ECO:0000313" key="13">
    <source>
        <dbReference type="Proteomes" id="UP000504615"/>
    </source>
</evidence>
<dbReference type="InterPro" id="IPR050344">
    <property type="entry name" value="Peptidase_M1_aminopeptidases"/>
</dbReference>
<keyword evidence="6" id="KW-0479">Metal-binding</keyword>
<dbReference type="KEGG" id="pbar:105422569"/>
<keyword evidence="7" id="KW-0378">Hydrolase</keyword>
<dbReference type="Gene3D" id="1.10.390.10">
    <property type="entry name" value="Neutral Protease Domain 2"/>
    <property type="match status" value="1"/>
</dbReference>
<keyword evidence="9" id="KW-0482">Metalloprotease</keyword>
<gene>
    <name evidence="14" type="primary">LOC105422569</name>
</gene>
<dbReference type="GeneID" id="105422569"/>
<dbReference type="Pfam" id="PF17900">
    <property type="entry name" value="Peptidase_M1_N"/>
    <property type="match status" value="1"/>
</dbReference>
<dbReference type="SUPFAM" id="SSF63737">
    <property type="entry name" value="Leukotriene A4 hydrolase N-terminal domain"/>
    <property type="match status" value="1"/>
</dbReference>
<dbReference type="GO" id="GO:0043171">
    <property type="term" value="P:peptide catabolic process"/>
    <property type="evidence" value="ECO:0007669"/>
    <property type="project" value="TreeGrafter"/>
</dbReference>
<evidence type="ECO:0000256" key="4">
    <source>
        <dbReference type="ARBA" id="ARBA00022622"/>
    </source>
</evidence>
<comment type="subcellular location">
    <subcellularLocation>
        <location evidence="2">Cell membrane</location>
        <topology evidence="2">Lipid-anchor</topology>
        <topology evidence="2">GPI-anchor</topology>
    </subcellularLocation>
</comment>
<evidence type="ECO:0000256" key="7">
    <source>
        <dbReference type="ARBA" id="ARBA00022801"/>
    </source>
</evidence>
<dbReference type="InterPro" id="IPR014782">
    <property type="entry name" value="Peptidase_M1_dom"/>
</dbReference>
<evidence type="ECO:0000256" key="5">
    <source>
        <dbReference type="ARBA" id="ARBA00022670"/>
    </source>
</evidence>
<comment type="similarity">
    <text evidence="3">Belongs to the peptidase M1 family.</text>
</comment>
<accession>A0A6I9VU77</accession>
<dbReference type="SUPFAM" id="SSF55486">
    <property type="entry name" value="Metalloproteases ('zincins'), catalytic domain"/>
    <property type="match status" value="1"/>
</dbReference>
<feature type="domain" description="Aminopeptidase N-like N-terminal" evidence="12">
    <location>
        <begin position="3"/>
        <end position="137"/>
    </location>
</feature>
<evidence type="ECO:0000256" key="6">
    <source>
        <dbReference type="ARBA" id="ARBA00022723"/>
    </source>
</evidence>
<keyword evidence="4" id="KW-0472">Membrane</keyword>
<dbReference type="GO" id="GO:0042277">
    <property type="term" value="F:peptide binding"/>
    <property type="evidence" value="ECO:0007669"/>
    <property type="project" value="TreeGrafter"/>
</dbReference>
<dbReference type="GO" id="GO:0008270">
    <property type="term" value="F:zinc ion binding"/>
    <property type="evidence" value="ECO:0007669"/>
    <property type="project" value="InterPro"/>
</dbReference>
<dbReference type="Proteomes" id="UP000504615">
    <property type="component" value="Unplaced"/>
</dbReference>
<dbReference type="GO" id="GO:0006508">
    <property type="term" value="P:proteolysis"/>
    <property type="evidence" value="ECO:0007669"/>
    <property type="project" value="UniProtKB-KW"/>
</dbReference>
<evidence type="ECO:0000256" key="8">
    <source>
        <dbReference type="ARBA" id="ARBA00022833"/>
    </source>
</evidence>
<evidence type="ECO:0000256" key="2">
    <source>
        <dbReference type="ARBA" id="ARBA00004609"/>
    </source>
</evidence>
<dbReference type="GO" id="GO:0005886">
    <property type="term" value="C:plasma membrane"/>
    <property type="evidence" value="ECO:0007669"/>
    <property type="project" value="UniProtKB-SubCell"/>
</dbReference>
<keyword evidence="8" id="KW-0862">Zinc</keyword>
<sequence>MILKATQNISLHSANLEITEVIFTGKTDSYLIVGKARNISYIHELQIVVLDFSEVLRPGNYTLSITYTGVIANDGGFVKVSYINKIGEKKWLFVTNNSAIGMRRLFPCWDEPGLKTEFVIVVNVPEYYNVFSNSFLFTSMSKSPLTTHCIVTSEIPTYRIGIVIFDKHDYTDISPIQNFKLWRRELMEVQWDQILRLIEDVIRTVEHTWQLQEGDLLRNQFAIAGLTDDGVDKLAFILYSIYCEYFYITNHLYVVFREEDIIYNEKIDPIARKIELSRKIGRKVVGQLFGTAVSPSWWSCMWLNEGIATLFGVYTINQIMPESRMLDLFVVQTQQESLRLDDSQVMNPLGSEVN</sequence>
<proteinExistence type="inferred from homology"/>
<evidence type="ECO:0000259" key="12">
    <source>
        <dbReference type="Pfam" id="PF17900"/>
    </source>
</evidence>
<dbReference type="GO" id="GO:0005615">
    <property type="term" value="C:extracellular space"/>
    <property type="evidence" value="ECO:0007669"/>
    <property type="project" value="TreeGrafter"/>
</dbReference>
<keyword evidence="4" id="KW-0325">Glycoprotein</keyword>
<name>A0A6I9VU77_9HYME</name>
<dbReference type="InterPro" id="IPR045357">
    <property type="entry name" value="Aminopeptidase_N-like_N"/>
</dbReference>
<feature type="domain" description="Peptidase M1 membrane alanine aminopeptidase" evidence="11">
    <location>
        <begin position="250"/>
        <end position="353"/>
    </location>
</feature>
<dbReference type="InterPro" id="IPR001930">
    <property type="entry name" value="Peptidase_M1"/>
</dbReference>
<evidence type="ECO:0000256" key="10">
    <source>
        <dbReference type="ARBA" id="ARBA00023288"/>
    </source>
</evidence>
<dbReference type="GO" id="GO:0098552">
    <property type="term" value="C:side of membrane"/>
    <property type="evidence" value="ECO:0007669"/>
    <property type="project" value="UniProtKB-KW"/>
</dbReference>